<dbReference type="SUPFAM" id="SSF50494">
    <property type="entry name" value="Trypsin-like serine proteases"/>
    <property type="match status" value="1"/>
</dbReference>
<protein>
    <submittedName>
        <fullName evidence="6">Trypsin-like peptidase domain-containing protein</fullName>
    </submittedName>
</protein>
<feature type="region of interest" description="Disordered" evidence="4">
    <location>
        <begin position="185"/>
        <end position="217"/>
    </location>
</feature>
<dbReference type="Proteomes" id="UP001500618">
    <property type="component" value="Unassembled WGS sequence"/>
</dbReference>
<name>A0ABN2FP91_9ACTN</name>
<keyword evidence="7" id="KW-1185">Reference proteome</keyword>
<dbReference type="SUPFAM" id="SSF50156">
    <property type="entry name" value="PDZ domain-like"/>
    <property type="match status" value="1"/>
</dbReference>
<dbReference type="PANTHER" id="PTHR43343:SF3">
    <property type="entry name" value="PROTEASE DO-LIKE 8, CHLOROPLASTIC"/>
    <property type="match status" value="1"/>
</dbReference>
<dbReference type="Gene3D" id="2.30.42.10">
    <property type="match status" value="1"/>
</dbReference>
<dbReference type="InterPro" id="IPR001478">
    <property type="entry name" value="PDZ"/>
</dbReference>
<reference evidence="6 7" key="1">
    <citation type="journal article" date="2019" name="Int. J. Syst. Evol. Microbiol.">
        <title>The Global Catalogue of Microorganisms (GCM) 10K type strain sequencing project: providing services to taxonomists for standard genome sequencing and annotation.</title>
        <authorList>
            <consortium name="The Broad Institute Genomics Platform"/>
            <consortium name="The Broad Institute Genome Sequencing Center for Infectious Disease"/>
            <person name="Wu L."/>
            <person name="Ma J."/>
        </authorList>
    </citation>
    <scope>NUCLEOTIDE SEQUENCE [LARGE SCALE GENOMIC DNA]</scope>
    <source>
        <strain evidence="6 7">JCM 14718</strain>
    </source>
</reference>
<dbReference type="PANTHER" id="PTHR43343">
    <property type="entry name" value="PEPTIDASE S12"/>
    <property type="match status" value="1"/>
</dbReference>
<evidence type="ECO:0000256" key="2">
    <source>
        <dbReference type="ARBA" id="ARBA00022670"/>
    </source>
</evidence>
<sequence>MIAIAAVVAALVTGGVAGAGGAALVLATAGSGGGQTVSTAAPVSGSTNPTQQISKVAAAISPSVVSIKVTTSSGGDEGSGMVVTPDGNIVTNNHVVAAAANGGGTLTVTLANGKTVPATIVGTDPTTDIAVVKATGVSGLTPVSFVNSSSLHVGDTVIAFGNPLGLEGSVTSGIVSALHRSVTLGSTQQGGGGQGGLGGGQGGQGGSGNGGQSTTETASVSNAIQTDAAINPGNSGGPLVNTSGQVVGITTAIATLGGGQSESGSIGVGFAIPAETIQSVANQLMNGKKPTHANLGVSVTDATSGGAQISQITSGSPAAKAGLQTGDVITKVGDTAITTSDDLGAAVRSHQPGDKVTLTITRGGKSSAVTITLGSATG</sequence>
<dbReference type="Pfam" id="PF13180">
    <property type="entry name" value="PDZ_2"/>
    <property type="match status" value="1"/>
</dbReference>
<dbReference type="InterPro" id="IPR009003">
    <property type="entry name" value="Peptidase_S1_PA"/>
</dbReference>
<evidence type="ECO:0000256" key="3">
    <source>
        <dbReference type="ARBA" id="ARBA00022801"/>
    </source>
</evidence>
<feature type="compositionally biased region" description="Gly residues" evidence="4">
    <location>
        <begin position="188"/>
        <end position="211"/>
    </location>
</feature>
<keyword evidence="3" id="KW-0378">Hydrolase</keyword>
<evidence type="ECO:0000313" key="6">
    <source>
        <dbReference type="EMBL" id="GAA1655651.1"/>
    </source>
</evidence>
<comment type="similarity">
    <text evidence="1">Belongs to the peptidase S1C family.</text>
</comment>
<evidence type="ECO:0000313" key="7">
    <source>
        <dbReference type="Proteomes" id="UP001500618"/>
    </source>
</evidence>
<proteinExistence type="inferred from homology"/>
<feature type="domain" description="PDZ" evidence="5">
    <location>
        <begin position="284"/>
        <end position="364"/>
    </location>
</feature>
<dbReference type="InterPro" id="IPR001940">
    <property type="entry name" value="Peptidase_S1C"/>
</dbReference>
<evidence type="ECO:0000256" key="4">
    <source>
        <dbReference type="SAM" id="MobiDB-lite"/>
    </source>
</evidence>
<dbReference type="InterPro" id="IPR051201">
    <property type="entry name" value="Chloro_Bact_Ser_Proteases"/>
</dbReference>
<accession>A0ABN2FP91</accession>
<evidence type="ECO:0000256" key="1">
    <source>
        <dbReference type="ARBA" id="ARBA00010541"/>
    </source>
</evidence>
<gene>
    <name evidence="6" type="ORF">GCM10009765_01040</name>
</gene>
<dbReference type="Gene3D" id="2.40.10.10">
    <property type="entry name" value="Trypsin-like serine proteases"/>
    <property type="match status" value="2"/>
</dbReference>
<evidence type="ECO:0000259" key="5">
    <source>
        <dbReference type="PROSITE" id="PS50106"/>
    </source>
</evidence>
<dbReference type="InterPro" id="IPR043504">
    <property type="entry name" value="Peptidase_S1_PA_chymotrypsin"/>
</dbReference>
<dbReference type="PRINTS" id="PR00834">
    <property type="entry name" value="PROTEASES2C"/>
</dbReference>
<keyword evidence="2" id="KW-0645">Protease</keyword>
<dbReference type="SMART" id="SM00228">
    <property type="entry name" value="PDZ"/>
    <property type="match status" value="1"/>
</dbReference>
<dbReference type="EMBL" id="BAAANY010000001">
    <property type="protein sequence ID" value="GAA1655651.1"/>
    <property type="molecule type" value="Genomic_DNA"/>
</dbReference>
<dbReference type="Pfam" id="PF13365">
    <property type="entry name" value="Trypsin_2"/>
    <property type="match status" value="1"/>
</dbReference>
<dbReference type="PROSITE" id="PS50106">
    <property type="entry name" value="PDZ"/>
    <property type="match status" value="1"/>
</dbReference>
<comment type="caution">
    <text evidence="6">The sequence shown here is derived from an EMBL/GenBank/DDBJ whole genome shotgun (WGS) entry which is preliminary data.</text>
</comment>
<dbReference type="InterPro" id="IPR036034">
    <property type="entry name" value="PDZ_sf"/>
</dbReference>
<organism evidence="6 7">
    <name type="scientific">Fodinicola feengrottensis</name>
    <dbReference type="NCBI Taxonomy" id="435914"/>
    <lineage>
        <taxon>Bacteria</taxon>
        <taxon>Bacillati</taxon>
        <taxon>Actinomycetota</taxon>
        <taxon>Actinomycetes</taxon>
        <taxon>Mycobacteriales</taxon>
        <taxon>Fodinicola</taxon>
    </lineage>
</organism>